<protein>
    <recommendedName>
        <fullName evidence="3">HTH tetR-type domain-containing protein</fullName>
    </recommendedName>
</protein>
<dbReference type="InterPro" id="IPR009057">
    <property type="entry name" value="Homeodomain-like_sf"/>
</dbReference>
<gene>
    <name evidence="4" type="ORF">FD04_GL001382</name>
</gene>
<evidence type="ECO:0000259" key="3">
    <source>
        <dbReference type="PROSITE" id="PS50977"/>
    </source>
</evidence>
<dbReference type="Proteomes" id="UP000051160">
    <property type="component" value="Unassembled WGS sequence"/>
</dbReference>
<dbReference type="PATRIC" id="fig|1423776.4.peg.1401"/>
<evidence type="ECO:0000256" key="2">
    <source>
        <dbReference type="PROSITE-ProRule" id="PRU00335"/>
    </source>
</evidence>
<name>A0A0R1LVZ7_9LACO</name>
<dbReference type="Pfam" id="PF14278">
    <property type="entry name" value="TetR_C_8"/>
    <property type="match status" value="1"/>
</dbReference>
<reference evidence="4 5" key="1">
    <citation type="journal article" date="2015" name="Genome Announc.">
        <title>Expanding the biotechnology potential of lactobacilli through comparative genomics of 213 strains and associated genera.</title>
        <authorList>
            <person name="Sun Z."/>
            <person name="Harris H.M."/>
            <person name="McCann A."/>
            <person name="Guo C."/>
            <person name="Argimon S."/>
            <person name="Zhang W."/>
            <person name="Yang X."/>
            <person name="Jeffery I.B."/>
            <person name="Cooney J.C."/>
            <person name="Kagawa T.F."/>
            <person name="Liu W."/>
            <person name="Song Y."/>
            <person name="Salvetti E."/>
            <person name="Wrobel A."/>
            <person name="Rasinkangas P."/>
            <person name="Parkhill J."/>
            <person name="Rea M.C."/>
            <person name="O'Sullivan O."/>
            <person name="Ritari J."/>
            <person name="Douillard F.P."/>
            <person name="Paul Ross R."/>
            <person name="Yang R."/>
            <person name="Briner A.E."/>
            <person name="Felis G.E."/>
            <person name="de Vos W.M."/>
            <person name="Barrangou R."/>
            <person name="Klaenhammer T.R."/>
            <person name="Caufield P.W."/>
            <person name="Cui Y."/>
            <person name="Zhang H."/>
            <person name="O'Toole P.W."/>
        </authorList>
    </citation>
    <scope>NUCLEOTIDE SEQUENCE [LARGE SCALE GENOMIC DNA]</scope>
    <source>
        <strain evidence="4 5">DSM 19909</strain>
    </source>
</reference>
<keyword evidence="5" id="KW-1185">Reference proteome</keyword>
<feature type="domain" description="HTH tetR-type" evidence="3">
    <location>
        <begin position="14"/>
        <end position="74"/>
    </location>
</feature>
<comment type="caution">
    <text evidence="4">The sequence shown here is derived from an EMBL/GenBank/DDBJ whole genome shotgun (WGS) entry which is preliminary data.</text>
</comment>
<dbReference type="GO" id="GO:0003677">
    <property type="term" value="F:DNA binding"/>
    <property type="evidence" value="ECO:0007669"/>
    <property type="project" value="UniProtKB-UniRule"/>
</dbReference>
<dbReference type="SUPFAM" id="SSF46689">
    <property type="entry name" value="Homeodomain-like"/>
    <property type="match status" value="1"/>
</dbReference>
<evidence type="ECO:0000313" key="5">
    <source>
        <dbReference type="Proteomes" id="UP000051160"/>
    </source>
</evidence>
<organism evidence="4 5">
    <name type="scientific">Secundilactobacillus odoratitofui DSM 19909 = JCM 15043</name>
    <dbReference type="NCBI Taxonomy" id="1423776"/>
    <lineage>
        <taxon>Bacteria</taxon>
        <taxon>Bacillati</taxon>
        <taxon>Bacillota</taxon>
        <taxon>Bacilli</taxon>
        <taxon>Lactobacillales</taxon>
        <taxon>Lactobacillaceae</taxon>
        <taxon>Secundilactobacillus</taxon>
    </lineage>
</organism>
<dbReference type="PANTHER" id="PTHR43479:SF7">
    <property type="entry name" value="TETR-FAMILY TRANSCRIPTIONAL REGULATOR"/>
    <property type="match status" value="1"/>
</dbReference>
<proteinExistence type="predicted"/>
<evidence type="ECO:0000256" key="1">
    <source>
        <dbReference type="ARBA" id="ARBA00023125"/>
    </source>
</evidence>
<dbReference type="InterPro" id="IPR039532">
    <property type="entry name" value="TetR_C_Firmicutes"/>
</dbReference>
<dbReference type="RefSeq" id="WP_056948299.1">
    <property type="nucleotide sequence ID" value="NZ_AZEE01000029.1"/>
</dbReference>
<evidence type="ECO:0000313" key="4">
    <source>
        <dbReference type="EMBL" id="KRK97364.1"/>
    </source>
</evidence>
<dbReference type="Gene3D" id="1.10.357.10">
    <property type="entry name" value="Tetracycline Repressor, domain 2"/>
    <property type="match status" value="1"/>
</dbReference>
<accession>A0A0R1LVZ7</accession>
<sequence length="199" mass="23126">MGFQTHHRTDRRTLKTQRHLRTAFLDLLAEKPLDKITVAELTRASDIGRGTFYLHYRDVYDLYDSLVTETIEHLNDIFTELYPPEPSGSFEPMAKKFITYVVDNRRLFDILTRQGKDIEVLKRIVTLLTNRVLQIENLDQNVPAYAFIVNFAAYGFLGVLTDWLENDQQVELDDLIQIIQLNVHAVREKAFSGDFSNFA</sequence>
<dbReference type="EMBL" id="AZEE01000029">
    <property type="protein sequence ID" value="KRK97364.1"/>
    <property type="molecule type" value="Genomic_DNA"/>
</dbReference>
<keyword evidence="1 2" id="KW-0238">DNA-binding</keyword>
<feature type="DNA-binding region" description="H-T-H motif" evidence="2">
    <location>
        <begin position="37"/>
        <end position="56"/>
    </location>
</feature>
<dbReference type="PANTHER" id="PTHR43479">
    <property type="entry name" value="ACREF/ENVCD OPERON REPRESSOR-RELATED"/>
    <property type="match status" value="1"/>
</dbReference>
<dbReference type="OrthoDB" id="9810250at2"/>
<dbReference type="AlphaFoldDB" id="A0A0R1LVZ7"/>
<dbReference type="PROSITE" id="PS50977">
    <property type="entry name" value="HTH_TETR_2"/>
    <property type="match status" value="1"/>
</dbReference>
<dbReference type="InterPro" id="IPR050624">
    <property type="entry name" value="HTH-type_Tx_Regulator"/>
</dbReference>
<dbReference type="STRING" id="1423776.FD04_GL001382"/>
<dbReference type="InterPro" id="IPR001647">
    <property type="entry name" value="HTH_TetR"/>
</dbReference>